<feature type="compositionally biased region" description="Polar residues" evidence="3">
    <location>
        <begin position="162"/>
        <end position="172"/>
    </location>
</feature>
<evidence type="ECO:0000256" key="1">
    <source>
        <dbReference type="ARBA" id="ARBA00022884"/>
    </source>
</evidence>
<dbReference type="Pfam" id="PF05383">
    <property type="entry name" value="La"/>
    <property type="match status" value="1"/>
</dbReference>
<feature type="compositionally biased region" description="Basic and acidic residues" evidence="3">
    <location>
        <begin position="505"/>
        <end position="514"/>
    </location>
</feature>
<keyword evidence="7" id="KW-1185">Reference proteome</keyword>
<dbReference type="SUPFAM" id="SSF46785">
    <property type="entry name" value="Winged helix' DNA-binding domain"/>
    <property type="match status" value="1"/>
</dbReference>
<dbReference type="InParanoid" id="A0A251SE21"/>
<dbReference type="Proteomes" id="UP000215914">
    <property type="component" value="Chromosome 14"/>
</dbReference>
<feature type="compositionally biased region" description="Basic and acidic residues" evidence="3">
    <location>
        <begin position="296"/>
        <end position="306"/>
    </location>
</feature>
<feature type="domain" description="HTH La-type RNA-binding" evidence="4">
    <location>
        <begin position="379"/>
        <end position="468"/>
    </location>
</feature>
<dbReference type="OrthoDB" id="340227at2759"/>
<dbReference type="SMART" id="SM00715">
    <property type="entry name" value="LA"/>
    <property type="match status" value="1"/>
</dbReference>
<dbReference type="GO" id="GO:0003677">
    <property type="term" value="F:DNA binding"/>
    <property type="evidence" value="ECO:0007669"/>
    <property type="project" value="UniProtKB-KW"/>
</dbReference>
<protein>
    <submittedName>
        <fullName evidence="5">La-type HTH domain, winged helix-like DNA-binding domain superfamily</fullName>
    </submittedName>
    <submittedName>
        <fullName evidence="6">Putative winged helix-turn-helix DNA-binding domain-containing protein</fullName>
    </submittedName>
</protein>
<keyword evidence="1 2" id="KW-0694">RNA-binding</keyword>
<feature type="compositionally biased region" description="Polar residues" evidence="3">
    <location>
        <begin position="54"/>
        <end position="66"/>
    </location>
</feature>
<dbReference type="Gene3D" id="1.10.10.10">
    <property type="entry name" value="Winged helix-like DNA-binding domain superfamily/Winged helix DNA-binding domain"/>
    <property type="match status" value="1"/>
</dbReference>
<dbReference type="STRING" id="4232.A0A251SE21"/>
<dbReference type="PANTHER" id="PTHR22792:SF155">
    <property type="entry name" value="LA-RELATED PROTEIN 1C-LIKE"/>
    <property type="match status" value="1"/>
</dbReference>
<dbReference type="AlphaFoldDB" id="A0A251SE21"/>
<keyword evidence="6" id="KW-0238">DNA-binding</keyword>
<dbReference type="InterPro" id="IPR045180">
    <property type="entry name" value="La_dom_prot"/>
</dbReference>
<proteinExistence type="predicted"/>
<dbReference type="CDD" id="cd07323">
    <property type="entry name" value="LAM"/>
    <property type="match status" value="1"/>
</dbReference>
<dbReference type="PROSITE" id="PS50961">
    <property type="entry name" value="HTH_LA"/>
    <property type="match status" value="1"/>
</dbReference>
<reference evidence="5" key="3">
    <citation type="submission" date="2020-06" db="EMBL/GenBank/DDBJ databases">
        <title>Helianthus annuus Genome sequencing and assembly Release 2.</title>
        <authorList>
            <person name="Gouzy J."/>
            <person name="Langlade N."/>
            <person name="Munos S."/>
        </authorList>
    </citation>
    <scope>NUCLEOTIDE SEQUENCE</scope>
    <source>
        <tissue evidence="5">Leaves</tissue>
    </source>
</reference>
<gene>
    <name evidence="6" type="ORF">HannXRQ_Chr14g0429641</name>
    <name evidence="5" type="ORF">HanXRQr2_Chr14g0622791</name>
</gene>
<evidence type="ECO:0000313" key="6">
    <source>
        <dbReference type="EMBL" id="OTF96993.1"/>
    </source>
</evidence>
<feature type="region of interest" description="Disordered" evidence="3">
    <location>
        <begin position="259"/>
        <end position="309"/>
    </location>
</feature>
<feature type="region of interest" description="Disordered" evidence="3">
    <location>
        <begin position="494"/>
        <end position="539"/>
    </location>
</feature>
<accession>A0A251SE21</accession>
<dbReference type="FunFam" id="1.10.10.10:FF:000131">
    <property type="entry name" value="la-related protein 1B isoform X2"/>
    <property type="match status" value="1"/>
</dbReference>
<dbReference type="GO" id="GO:0003723">
    <property type="term" value="F:RNA binding"/>
    <property type="evidence" value="ECO:0000318"/>
    <property type="project" value="GO_Central"/>
</dbReference>
<dbReference type="EMBL" id="CM007903">
    <property type="protein sequence ID" value="OTF96993.1"/>
    <property type="molecule type" value="Genomic_DNA"/>
</dbReference>
<sequence length="539" mass="57461">MTSDSSTTSASPSAATSSAPAASGTSFSHRSTVPWSQVVRGGGEQLEPVAPRSPSASPLVTEQTLGFSDHLTVPEPQTAAHTVENNLEGSESSNGDGESSVKKSPWSKPSVNGVVDGSSSPVMGAAAWPALSELSRPLPKSLSFQSESSSKTASDGSGSATVSQAPVTSQAPQKPGKTNTSHHSNQNHTHPGRQRSMKRGVGAGVGYNRLPPPPPPMPPYPLYTTPYGGFVPAVLDAPVREQAPYNGSSFVPARPVAGIGSHSHPGHDHPFNRKRNNFGPRPRGDGGPYVNNGPGGRRDHNDREWFGPRSHGGVIPHPAVPPPPPPPRGYMPQAHLGPAPFIAPQPIRPYGAPMVYEMPPPPPPFVYVQPPIIPHASPSTNIPSLSDTILRQIEYYFSDANLVKDHYLRSNMDEEGWVPLTLIAGFHRVKSLTSDLQMVLSSIRDSTIVEVQGETVRRRNDWRKWIKPSVNITLDSGSQSPHATTDGSIIQPSLEKLSLDGSSTTEERTTDKELSASIKPDNGEVTFGDEFTNPKSSTT</sequence>
<dbReference type="InterPro" id="IPR006630">
    <property type="entry name" value="La_HTH"/>
</dbReference>
<feature type="region of interest" description="Disordered" evidence="3">
    <location>
        <begin position="1"/>
        <end position="123"/>
    </location>
</feature>
<dbReference type="OMA" id="KRNNFGP"/>
<dbReference type="Gramene" id="mRNA:HanXRQr2_Chr14g0622791">
    <property type="protein sequence ID" value="mRNA:HanXRQr2_Chr14g0622791"/>
    <property type="gene ID" value="HanXRQr2_Chr14g0622791"/>
</dbReference>
<dbReference type="PANTHER" id="PTHR22792">
    <property type="entry name" value="LUPUS LA PROTEIN-RELATED"/>
    <property type="match status" value="1"/>
</dbReference>
<feature type="compositionally biased region" description="Low complexity" evidence="3">
    <location>
        <begin position="178"/>
        <end position="189"/>
    </location>
</feature>
<reference evidence="6" key="2">
    <citation type="submission" date="2017-02" db="EMBL/GenBank/DDBJ databases">
        <title>Sunflower complete genome.</title>
        <authorList>
            <person name="Langlade N."/>
            <person name="Munos S."/>
        </authorList>
    </citation>
    <scope>NUCLEOTIDE SEQUENCE [LARGE SCALE GENOMIC DNA]</scope>
    <source>
        <tissue evidence="6">Leaves</tissue>
    </source>
</reference>
<feature type="region of interest" description="Disordered" evidence="3">
    <location>
        <begin position="138"/>
        <end position="217"/>
    </location>
</feature>
<feature type="compositionally biased region" description="Low complexity" evidence="3">
    <location>
        <begin position="1"/>
        <end position="28"/>
    </location>
</feature>
<evidence type="ECO:0000259" key="4">
    <source>
        <dbReference type="PROSITE" id="PS50961"/>
    </source>
</evidence>
<evidence type="ECO:0000313" key="5">
    <source>
        <dbReference type="EMBL" id="KAF5767310.1"/>
    </source>
</evidence>
<reference evidence="5 7" key="1">
    <citation type="journal article" date="2017" name="Nature">
        <title>The sunflower genome provides insights into oil metabolism, flowering and Asterid evolution.</title>
        <authorList>
            <person name="Badouin H."/>
            <person name="Gouzy J."/>
            <person name="Grassa C.J."/>
            <person name="Murat F."/>
            <person name="Staton S.E."/>
            <person name="Cottret L."/>
            <person name="Lelandais-Briere C."/>
            <person name="Owens G.L."/>
            <person name="Carrere S."/>
            <person name="Mayjonade B."/>
            <person name="Legrand L."/>
            <person name="Gill N."/>
            <person name="Kane N.C."/>
            <person name="Bowers J.E."/>
            <person name="Hubner S."/>
            <person name="Bellec A."/>
            <person name="Berard A."/>
            <person name="Berges H."/>
            <person name="Blanchet N."/>
            <person name="Boniface M.C."/>
            <person name="Brunel D."/>
            <person name="Catrice O."/>
            <person name="Chaidir N."/>
            <person name="Claudel C."/>
            <person name="Donnadieu C."/>
            <person name="Faraut T."/>
            <person name="Fievet G."/>
            <person name="Helmstetter N."/>
            <person name="King M."/>
            <person name="Knapp S.J."/>
            <person name="Lai Z."/>
            <person name="Le Paslier M.C."/>
            <person name="Lippi Y."/>
            <person name="Lorenzon L."/>
            <person name="Mandel J.R."/>
            <person name="Marage G."/>
            <person name="Marchand G."/>
            <person name="Marquand E."/>
            <person name="Bret-Mestries E."/>
            <person name="Morien E."/>
            <person name="Nambeesan S."/>
            <person name="Nguyen T."/>
            <person name="Pegot-Espagnet P."/>
            <person name="Pouilly N."/>
            <person name="Raftis F."/>
            <person name="Sallet E."/>
            <person name="Schiex T."/>
            <person name="Thomas J."/>
            <person name="Vandecasteele C."/>
            <person name="Vares D."/>
            <person name="Vear F."/>
            <person name="Vautrin S."/>
            <person name="Crespi M."/>
            <person name="Mangin B."/>
            <person name="Burke J.M."/>
            <person name="Salse J."/>
            <person name="Munos S."/>
            <person name="Vincourt P."/>
            <person name="Rieseberg L.H."/>
            <person name="Langlade N.B."/>
        </authorList>
    </citation>
    <scope>NUCLEOTIDE SEQUENCE [LARGE SCALE GENOMIC DNA]</scope>
    <source>
        <strain evidence="7">cv. SF193</strain>
        <tissue evidence="5">Leaves</tissue>
    </source>
</reference>
<evidence type="ECO:0000256" key="2">
    <source>
        <dbReference type="PROSITE-ProRule" id="PRU00332"/>
    </source>
</evidence>
<evidence type="ECO:0000313" key="7">
    <source>
        <dbReference type="Proteomes" id="UP000215914"/>
    </source>
</evidence>
<organism evidence="6 7">
    <name type="scientific">Helianthus annuus</name>
    <name type="common">Common sunflower</name>
    <dbReference type="NCBI Taxonomy" id="4232"/>
    <lineage>
        <taxon>Eukaryota</taxon>
        <taxon>Viridiplantae</taxon>
        <taxon>Streptophyta</taxon>
        <taxon>Embryophyta</taxon>
        <taxon>Tracheophyta</taxon>
        <taxon>Spermatophyta</taxon>
        <taxon>Magnoliopsida</taxon>
        <taxon>eudicotyledons</taxon>
        <taxon>Gunneridae</taxon>
        <taxon>Pentapetalae</taxon>
        <taxon>asterids</taxon>
        <taxon>campanulids</taxon>
        <taxon>Asterales</taxon>
        <taxon>Asteraceae</taxon>
        <taxon>Asteroideae</taxon>
        <taxon>Heliantheae alliance</taxon>
        <taxon>Heliantheae</taxon>
        <taxon>Helianthus</taxon>
    </lineage>
</organism>
<dbReference type="InterPro" id="IPR036388">
    <property type="entry name" value="WH-like_DNA-bd_sf"/>
</dbReference>
<evidence type="ECO:0000256" key="3">
    <source>
        <dbReference type="SAM" id="MobiDB-lite"/>
    </source>
</evidence>
<dbReference type="InterPro" id="IPR036390">
    <property type="entry name" value="WH_DNA-bd_sf"/>
</dbReference>
<feature type="compositionally biased region" description="Low complexity" evidence="3">
    <location>
        <begin position="141"/>
        <end position="161"/>
    </location>
</feature>
<feature type="compositionally biased region" description="Low complexity" evidence="3">
    <location>
        <begin position="84"/>
        <end position="111"/>
    </location>
</feature>
<dbReference type="EMBL" id="MNCJ02000329">
    <property type="protein sequence ID" value="KAF5767310.1"/>
    <property type="molecule type" value="Genomic_DNA"/>
</dbReference>
<name>A0A251SE21_HELAN</name>